<dbReference type="Pfam" id="PF00892">
    <property type="entry name" value="EamA"/>
    <property type="match status" value="2"/>
</dbReference>
<evidence type="ECO:0000313" key="9">
    <source>
        <dbReference type="EMBL" id="TGZ12080.1"/>
    </source>
</evidence>
<dbReference type="InterPro" id="IPR000620">
    <property type="entry name" value="EamA_dom"/>
</dbReference>
<evidence type="ECO:0000256" key="6">
    <source>
        <dbReference type="SAM" id="MobiDB-lite"/>
    </source>
</evidence>
<feature type="compositionally biased region" description="Low complexity" evidence="6">
    <location>
        <begin position="293"/>
        <end position="347"/>
    </location>
</feature>
<name>A0ABY2PLT7_9ACTN</name>
<comment type="subcellular location">
    <subcellularLocation>
        <location evidence="1">Membrane</location>
        <topology evidence="1">Multi-pass membrane protein</topology>
    </subcellularLocation>
</comment>
<feature type="transmembrane region" description="Helical" evidence="7">
    <location>
        <begin position="175"/>
        <end position="197"/>
    </location>
</feature>
<organism evidence="9 10">
    <name type="scientific">Streptomyces rhizosphaericola</name>
    <dbReference type="NCBI Taxonomy" id="2564098"/>
    <lineage>
        <taxon>Bacteria</taxon>
        <taxon>Bacillati</taxon>
        <taxon>Actinomycetota</taxon>
        <taxon>Actinomycetes</taxon>
        <taxon>Kitasatosporales</taxon>
        <taxon>Streptomycetaceae</taxon>
        <taxon>Streptomyces</taxon>
    </lineage>
</organism>
<dbReference type="RefSeq" id="WP_136015301.1">
    <property type="nucleotide sequence ID" value="NZ_SRZK01000006.1"/>
</dbReference>
<comment type="caution">
    <text evidence="9">The sequence shown here is derived from an EMBL/GenBank/DDBJ whole genome shotgun (WGS) entry which is preliminary data.</text>
</comment>
<keyword evidence="3 7" id="KW-0812">Transmembrane</keyword>
<feature type="domain" description="EamA" evidence="8">
    <location>
        <begin position="11"/>
        <end position="135"/>
    </location>
</feature>
<feature type="region of interest" description="Disordered" evidence="6">
    <location>
        <begin position="290"/>
        <end position="394"/>
    </location>
</feature>
<accession>A0ABY2PLT7</accession>
<feature type="domain" description="EamA" evidence="8">
    <location>
        <begin position="145"/>
        <end position="279"/>
    </location>
</feature>
<protein>
    <submittedName>
        <fullName evidence="9">DMT family transporter</fullName>
    </submittedName>
</protein>
<evidence type="ECO:0000256" key="3">
    <source>
        <dbReference type="ARBA" id="ARBA00022692"/>
    </source>
</evidence>
<evidence type="ECO:0000256" key="2">
    <source>
        <dbReference type="ARBA" id="ARBA00007362"/>
    </source>
</evidence>
<evidence type="ECO:0000256" key="4">
    <source>
        <dbReference type="ARBA" id="ARBA00022989"/>
    </source>
</evidence>
<dbReference type="SUPFAM" id="SSF103481">
    <property type="entry name" value="Multidrug resistance efflux transporter EmrE"/>
    <property type="match status" value="2"/>
</dbReference>
<feature type="transmembrane region" description="Helical" evidence="7">
    <location>
        <begin position="209"/>
        <end position="227"/>
    </location>
</feature>
<dbReference type="PANTHER" id="PTHR32322:SF2">
    <property type="entry name" value="EAMA DOMAIN-CONTAINING PROTEIN"/>
    <property type="match status" value="1"/>
</dbReference>
<comment type="similarity">
    <text evidence="2">Belongs to the EamA transporter family.</text>
</comment>
<proteinExistence type="inferred from homology"/>
<feature type="compositionally biased region" description="Polar residues" evidence="6">
    <location>
        <begin position="385"/>
        <end position="394"/>
    </location>
</feature>
<evidence type="ECO:0000256" key="7">
    <source>
        <dbReference type="SAM" id="Phobius"/>
    </source>
</evidence>
<feature type="transmembrane region" description="Helical" evidence="7">
    <location>
        <begin position="92"/>
        <end position="112"/>
    </location>
</feature>
<evidence type="ECO:0000313" key="10">
    <source>
        <dbReference type="Proteomes" id="UP000306274"/>
    </source>
</evidence>
<feature type="transmembrane region" description="Helical" evidence="7">
    <location>
        <begin position="119"/>
        <end position="138"/>
    </location>
</feature>
<reference evidence="9 10" key="1">
    <citation type="submission" date="2019-04" db="EMBL/GenBank/DDBJ databases">
        <title>Streptomyces rhizosphaericola sp. nov., an actinobacterium isolated from the wheat rhizosphere.</title>
        <authorList>
            <person name="Vargas Hoyos H.A."/>
            <person name="Santos S.N."/>
            <person name="Genuario D.B."/>
            <person name="Melo I.S."/>
            <person name="Da Silva L.J."/>
            <person name="Da Silva F.S.P."/>
            <person name="Zucchi T.D."/>
        </authorList>
    </citation>
    <scope>NUCLEOTIDE SEQUENCE [LARGE SCALE GENOMIC DNA]</scope>
    <source>
        <strain evidence="9 10">1AS2c</strain>
    </source>
</reference>
<sequence length="394" mass="39460">MKQRVGLDSALTVLAPVVWGSTYLVTTQLLPPDRPLLAAAVRALPGGLILTLAGRRLPQGHWWWRILVLGALNIGVFFYLLFVAAYHLPGGVAALVGSIQPVFVLLLSALLLRTAIRGWQVWACVLGTAGVGMLVLGPEAGLDTVGVVAGLGGAVCMASGIVLTKHWGRPPGVGLLTFTGWQLAAGGLLIAPVTLLGEGLPDRVTWTNLAGFAYLSLVGALLAYAVWFRGIERLPALTVSLLGFASPLAATILGFLFLREGLTLVQGAGAVAVVTAVLLAQRSTAREARVAQGAAGTPPGSTGAAGTPAGSTGVRPGAPVAAGTAAAAGTPTAAGTAAAAPAPGSPAGSPPATAPAHPVPPPEAGPVHPAPPTTEAGTRPAAHSPRQTTEGEQS</sequence>
<feature type="transmembrane region" description="Helical" evidence="7">
    <location>
        <begin position="264"/>
        <end position="280"/>
    </location>
</feature>
<evidence type="ECO:0000256" key="1">
    <source>
        <dbReference type="ARBA" id="ARBA00004141"/>
    </source>
</evidence>
<evidence type="ECO:0000259" key="8">
    <source>
        <dbReference type="Pfam" id="PF00892"/>
    </source>
</evidence>
<feature type="transmembrane region" description="Helical" evidence="7">
    <location>
        <begin position="144"/>
        <end position="163"/>
    </location>
</feature>
<feature type="compositionally biased region" description="Pro residues" evidence="6">
    <location>
        <begin position="348"/>
        <end position="372"/>
    </location>
</feature>
<dbReference type="InterPro" id="IPR050638">
    <property type="entry name" value="AA-Vitamin_Transporters"/>
</dbReference>
<dbReference type="InterPro" id="IPR037185">
    <property type="entry name" value="EmrE-like"/>
</dbReference>
<gene>
    <name evidence="9" type="ORF">E5Z02_01410</name>
</gene>
<feature type="transmembrane region" description="Helical" evidence="7">
    <location>
        <begin position="66"/>
        <end position="86"/>
    </location>
</feature>
<keyword evidence="5 7" id="KW-0472">Membrane</keyword>
<evidence type="ECO:0000256" key="5">
    <source>
        <dbReference type="ARBA" id="ARBA00023136"/>
    </source>
</evidence>
<dbReference type="EMBL" id="SRZK01000006">
    <property type="protein sequence ID" value="TGZ12080.1"/>
    <property type="molecule type" value="Genomic_DNA"/>
</dbReference>
<feature type="transmembrane region" description="Helical" evidence="7">
    <location>
        <begin position="234"/>
        <end position="258"/>
    </location>
</feature>
<keyword evidence="10" id="KW-1185">Reference proteome</keyword>
<dbReference type="Proteomes" id="UP000306274">
    <property type="component" value="Unassembled WGS sequence"/>
</dbReference>
<dbReference type="PANTHER" id="PTHR32322">
    <property type="entry name" value="INNER MEMBRANE TRANSPORTER"/>
    <property type="match status" value="1"/>
</dbReference>
<keyword evidence="4 7" id="KW-1133">Transmembrane helix</keyword>